<dbReference type="OrthoDB" id="5484357at2"/>
<sequence>MEIPARHSPTLDLNDLPPESTRRASEETVTSYNPATQLAIGEVPRVLAHHAPAVMERAREAQRAWRRRPLTQRVEVIDKILAGLMTWRDDLLELVVEELGMTPLEARRSWWRLMALMRTVLRRAPQLLGDEELDLGSGLWAKGRERGFASWRPRGVVVCAASSYEVLETTVAQALSALVAGNAVVVVSDEGAPLLLSSVANVVAQAGVGAGLWTGVCGGDELAEALARQADAIITHHSASSVRRLRAAAAERLIPIWGRAPGADVAVVLNDANLVESARAVVWSAMCGAGRRQTAIRRVWVQQSIAAVFTDQVVAEVLRLRQGVPGVEDIEVGPQADFAQVEHLEELIDDAVEKGAKLLVGGSRRRRCEGAFFEPTVIAGVDETMRLWQAPVPGPIVALTVMRSPAEASMRCREQGGPVRASIFSKSVSVAREVGQQFEAAVVAINEPAGDLPPEPGEREAACGGLRDLDPLHALRASSRRKIFVEARVNPRSRLRLRGFEDSERQLRLLDTLIALRFESGVVSRITRLWRQLRPQ</sequence>
<dbReference type="SUPFAM" id="SSF53720">
    <property type="entry name" value="ALDH-like"/>
    <property type="match status" value="1"/>
</dbReference>
<feature type="domain" description="Aldehyde dehydrogenase" evidence="3">
    <location>
        <begin position="25"/>
        <end position="449"/>
    </location>
</feature>
<dbReference type="PANTHER" id="PTHR11699">
    <property type="entry name" value="ALDEHYDE DEHYDROGENASE-RELATED"/>
    <property type="match status" value="1"/>
</dbReference>
<protein>
    <recommendedName>
        <fullName evidence="3">Aldehyde dehydrogenase domain-containing protein</fullName>
    </recommendedName>
</protein>
<reference evidence="4 5" key="1">
    <citation type="submission" date="2018-05" db="EMBL/GenBank/DDBJ databases">
        <title>Lujinxingia marina gen. nov. sp. nov., a new facultative anaerobic member of the class Deltaproteobacteria, and proposal of Lujinxingaceae fam. nov.</title>
        <authorList>
            <person name="Li C.-M."/>
        </authorList>
    </citation>
    <scope>NUCLEOTIDE SEQUENCE [LARGE SCALE GENOMIC DNA]</scope>
    <source>
        <strain evidence="4 5">B210</strain>
    </source>
</reference>
<dbReference type="Pfam" id="PF00171">
    <property type="entry name" value="Aldedh"/>
    <property type="match status" value="1"/>
</dbReference>
<gene>
    <name evidence="4" type="ORF">DL240_13820</name>
</gene>
<dbReference type="InterPro" id="IPR016161">
    <property type="entry name" value="Ald_DH/histidinol_DH"/>
</dbReference>
<keyword evidence="5" id="KW-1185">Reference proteome</keyword>
<dbReference type="InterPro" id="IPR016163">
    <property type="entry name" value="Ald_DH_C"/>
</dbReference>
<dbReference type="Proteomes" id="UP000249169">
    <property type="component" value="Unassembled WGS sequence"/>
</dbReference>
<evidence type="ECO:0000256" key="2">
    <source>
        <dbReference type="SAM" id="MobiDB-lite"/>
    </source>
</evidence>
<dbReference type="RefSeq" id="WP_111730493.1">
    <property type="nucleotide sequence ID" value="NZ_QHKO01000006.1"/>
</dbReference>
<evidence type="ECO:0000313" key="5">
    <source>
        <dbReference type="Proteomes" id="UP000249169"/>
    </source>
</evidence>
<dbReference type="AlphaFoldDB" id="A0A328C7U3"/>
<dbReference type="GO" id="GO:0016620">
    <property type="term" value="F:oxidoreductase activity, acting on the aldehyde or oxo group of donors, NAD or NADP as acceptor"/>
    <property type="evidence" value="ECO:0007669"/>
    <property type="project" value="InterPro"/>
</dbReference>
<accession>A0A328C7U3</accession>
<proteinExistence type="predicted"/>
<organism evidence="4 5">
    <name type="scientific">Lujinxingia litoralis</name>
    <dbReference type="NCBI Taxonomy" id="2211119"/>
    <lineage>
        <taxon>Bacteria</taxon>
        <taxon>Deltaproteobacteria</taxon>
        <taxon>Bradymonadales</taxon>
        <taxon>Lujinxingiaceae</taxon>
        <taxon>Lujinxingia</taxon>
    </lineage>
</organism>
<dbReference type="InterPro" id="IPR016162">
    <property type="entry name" value="Ald_DH_N"/>
</dbReference>
<dbReference type="EMBL" id="QHKO01000006">
    <property type="protein sequence ID" value="RAL21205.1"/>
    <property type="molecule type" value="Genomic_DNA"/>
</dbReference>
<evidence type="ECO:0000259" key="3">
    <source>
        <dbReference type="Pfam" id="PF00171"/>
    </source>
</evidence>
<dbReference type="InterPro" id="IPR015590">
    <property type="entry name" value="Aldehyde_DH_dom"/>
</dbReference>
<evidence type="ECO:0000313" key="4">
    <source>
        <dbReference type="EMBL" id="RAL21205.1"/>
    </source>
</evidence>
<keyword evidence="1" id="KW-0560">Oxidoreductase</keyword>
<name>A0A328C7U3_9DELT</name>
<dbReference type="Gene3D" id="3.40.309.10">
    <property type="entry name" value="Aldehyde Dehydrogenase, Chain A, domain 2"/>
    <property type="match status" value="1"/>
</dbReference>
<comment type="caution">
    <text evidence="4">The sequence shown here is derived from an EMBL/GenBank/DDBJ whole genome shotgun (WGS) entry which is preliminary data.</text>
</comment>
<evidence type="ECO:0000256" key="1">
    <source>
        <dbReference type="ARBA" id="ARBA00023002"/>
    </source>
</evidence>
<feature type="region of interest" description="Disordered" evidence="2">
    <location>
        <begin position="1"/>
        <end position="31"/>
    </location>
</feature>
<dbReference type="Gene3D" id="3.40.605.10">
    <property type="entry name" value="Aldehyde Dehydrogenase, Chain A, domain 1"/>
    <property type="match status" value="1"/>
</dbReference>